<dbReference type="STRING" id="331657.A0A4U0XP84"/>
<feature type="compositionally biased region" description="Polar residues" evidence="1">
    <location>
        <begin position="179"/>
        <end position="193"/>
    </location>
</feature>
<gene>
    <name evidence="2" type="ORF">B0A49_05582</name>
</gene>
<evidence type="ECO:0000313" key="3">
    <source>
        <dbReference type="Proteomes" id="UP000308768"/>
    </source>
</evidence>
<protein>
    <submittedName>
        <fullName evidence="2">Uncharacterized protein</fullName>
    </submittedName>
</protein>
<dbReference type="Proteomes" id="UP000308768">
    <property type="component" value="Unassembled WGS sequence"/>
</dbReference>
<feature type="region of interest" description="Disordered" evidence="1">
    <location>
        <begin position="179"/>
        <end position="198"/>
    </location>
</feature>
<evidence type="ECO:0000256" key="1">
    <source>
        <dbReference type="SAM" id="MobiDB-lite"/>
    </source>
</evidence>
<dbReference type="EMBL" id="NAJN01000225">
    <property type="protein sequence ID" value="TKA76685.1"/>
    <property type="molecule type" value="Genomic_DNA"/>
</dbReference>
<organism evidence="2 3">
    <name type="scientific">Cryomyces minteri</name>
    <dbReference type="NCBI Taxonomy" id="331657"/>
    <lineage>
        <taxon>Eukaryota</taxon>
        <taxon>Fungi</taxon>
        <taxon>Dikarya</taxon>
        <taxon>Ascomycota</taxon>
        <taxon>Pezizomycotina</taxon>
        <taxon>Dothideomycetes</taxon>
        <taxon>Dothideomycetes incertae sedis</taxon>
        <taxon>Cryomyces</taxon>
    </lineage>
</organism>
<dbReference type="AlphaFoldDB" id="A0A4U0XP84"/>
<proteinExistence type="predicted"/>
<name>A0A4U0XP84_9PEZI</name>
<sequence length="540" mass="58035">MPNQREYRVATVSQLGLPRRPPTTKLPKPITVIEPANLLSSTMRPARPVQELRKVNDESVPRDVVDKSRSILTNLPWTWSNTATDDLPSTIHAQNPAGVLPSTVSPPRKPLPPLPSLQAPAARPPKDLCKVDSRVNLRSLAKTSTLSPALDAWTWSNPSSETTLPSSVQAQKTVHFSPSTLSLPAHTSPSKATIQEPEARAGISTREIDRLARALVDAPAVQMSVRGQHWDHAFPSSTTASSKTTTDCTTLVSSSSRLHLPNPLLFASLCITSAGVAGQPVKWHSAGFRPGTNVLQIGACTYLNLPYGARSAGELRTQLAPGGRPVFFLQIVKALVGRVGNMGAEQIDEGQCQAAEDEKKVVEEEEEEEDDDDDTFDWLAFTTAENEPAQLAALRSFSPAALSTFSRFDSAIAEFLDHIAGTSSLYDDFFVLSPPDSTAGRSGAKGRSVFGHSVTTASRLLCASRSPLNGHALRISPSVLRQVERQLVEGKAECRVVDGGVEKRVHCVPLGDGTAKGKGLVEGDGIGDVRCWVCFLVRGE</sequence>
<dbReference type="OrthoDB" id="3946381at2759"/>
<accession>A0A4U0XP84</accession>
<comment type="caution">
    <text evidence="2">The sequence shown here is derived from an EMBL/GenBank/DDBJ whole genome shotgun (WGS) entry which is preliminary data.</text>
</comment>
<keyword evidence="3" id="KW-1185">Reference proteome</keyword>
<reference evidence="2 3" key="1">
    <citation type="submission" date="2017-03" db="EMBL/GenBank/DDBJ databases">
        <title>Genomes of endolithic fungi from Antarctica.</title>
        <authorList>
            <person name="Coleine C."/>
            <person name="Masonjones S."/>
            <person name="Stajich J.E."/>
        </authorList>
    </citation>
    <scope>NUCLEOTIDE SEQUENCE [LARGE SCALE GENOMIC DNA]</scope>
    <source>
        <strain evidence="2 3">CCFEE 5187</strain>
    </source>
</reference>
<evidence type="ECO:0000313" key="2">
    <source>
        <dbReference type="EMBL" id="TKA76685.1"/>
    </source>
</evidence>